<reference evidence="4" key="1">
    <citation type="submission" date="2016-10" db="EMBL/GenBank/DDBJ databases">
        <authorList>
            <person name="Varghese N."/>
            <person name="Submissions S."/>
        </authorList>
    </citation>
    <scope>NUCLEOTIDE SEQUENCE [LARGE SCALE GENOMIC DNA]</scope>
    <source>
        <strain evidence="4">GAS369</strain>
    </source>
</reference>
<gene>
    <name evidence="3" type="ORF">SAMN05444158_4840</name>
</gene>
<dbReference type="GO" id="GO:0004252">
    <property type="term" value="F:serine-type endopeptidase activity"/>
    <property type="evidence" value="ECO:0007669"/>
    <property type="project" value="InterPro"/>
</dbReference>
<evidence type="ECO:0000259" key="2">
    <source>
        <dbReference type="Pfam" id="PF00082"/>
    </source>
</evidence>
<dbReference type="Pfam" id="PF00082">
    <property type="entry name" value="Peptidase_S8"/>
    <property type="match status" value="1"/>
</dbReference>
<dbReference type="InterPro" id="IPR036852">
    <property type="entry name" value="Peptidase_S8/S53_dom_sf"/>
</dbReference>
<protein>
    <submittedName>
        <fullName evidence="3">Subtilase family protein</fullName>
    </submittedName>
</protein>
<dbReference type="InterPro" id="IPR000209">
    <property type="entry name" value="Peptidase_S8/S53_dom"/>
</dbReference>
<dbReference type="EMBL" id="LT629750">
    <property type="protein sequence ID" value="SDT21402.1"/>
    <property type="molecule type" value="Genomic_DNA"/>
</dbReference>
<accession>A0A1H1YJ05</accession>
<sequence>MTKRNFLLGKGERLVEDVAGVRGGGPKSHPYTFREARERIAPMLARVVRGIDQLPDAACPNDRAVATITLNPEYIAKSYFPEKLFESVGLEPVGSRPRRITPEKRSKGREPEETITTELFVMGPRSAFRAWRSSLPNLREDTAAASDLPTIEEVAAPTARDKIKGRLPKKGNVVLEAVLHSDGGSGANSVVTQFKHYLGEIGIDQPLDRRFAAGGLCFVELEAPVELADRIATFTPVRALRQMPTLRILRPSFRSSRVPMEAIQLPDTGPIDPKIRVAIFDGGFPKGHPISKWVRAIEPPGIGSPLDDFQKHGVGVSSAFLFGHIDPTKPLQRPYASADHYRVLDRAALGQNPHELYEVLGRIDQVLVEKDYQFVNLSIGPLLPVEDDDVHAWTAVIDDRLSRGTTLATIAVGNGGDGSAKDGLNRIQVPADCVNALAVGACDSHETPWQRCTYSSVGPGRSPGVVKPDFVEFGGCLQRPFIVLNEGKAFGLEATEGTSFSAPSVLRLGAGLRAHFGDTLSILAIRSLLIHTTEASAFPCEEIGRGRVARSVQDIVLCDDDTVRVVYQGTIAPTRYIRAPIPIPSGTIPGKVTITATLCYPTGVDPHHPGNYTRAGLEPTFRPHDQKRKDPKQVHADSKSFFGKTQSGLMEDELRRDAWKWENCLHTRVSFLGKTLRNPVLDIHYNARQDGRNFAPKEELPYALVISVHAKHLGDLYDKVVRKYARQLEALRPVVEIPIDV</sequence>
<dbReference type="SUPFAM" id="SSF52743">
    <property type="entry name" value="Subtilisin-like"/>
    <property type="match status" value="1"/>
</dbReference>
<feature type="domain" description="Peptidase S8/S53" evidence="2">
    <location>
        <begin position="295"/>
        <end position="535"/>
    </location>
</feature>
<proteinExistence type="predicted"/>
<dbReference type="Proteomes" id="UP000243904">
    <property type="component" value="Chromosome I"/>
</dbReference>
<evidence type="ECO:0000313" key="4">
    <source>
        <dbReference type="Proteomes" id="UP000243904"/>
    </source>
</evidence>
<name>A0A1H1YJ05_9BRAD</name>
<dbReference type="GO" id="GO:0006508">
    <property type="term" value="P:proteolysis"/>
    <property type="evidence" value="ECO:0007669"/>
    <property type="project" value="InterPro"/>
</dbReference>
<evidence type="ECO:0000313" key="3">
    <source>
        <dbReference type="EMBL" id="SDT21402.1"/>
    </source>
</evidence>
<keyword evidence="4" id="KW-1185">Reference proteome</keyword>
<evidence type="ECO:0000256" key="1">
    <source>
        <dbReference type="SAM" id="MobiDB-lite"/>
    </source>
</evidence>
<dbReference type="Gene3D" id="3.40.50.200">
    <property type="entry name" value="Peptidase S8/S53 domain"/>
    <property type="match status" value="1"/>
</dbReference>
<dbReference type="RefSeq" id="WP_146689088.1">
    <property type="nucleotide sequence ID" value="NZ_LT629750.1"/>
</dbReference>
<feature type="compositionally biased region" description="Basic and acidic residues" evidence="1">
    <location>
        <begin position="100"/>
        <end position="112"/>
    </location>
</feature>
<organism evidence="3 4">
    <name type="scientific">Bradyrhizobium canariense</name>
    <dbReference type="NCBI Taxonomy" id="255045"/>
    <lineage>
        <taxon>Bacteria</taxon>
        <taxon>Pseudomonadati</taxon>
        <taxon>Pseudomonadota</taxon>
        <taxon>Alphaproteobacteria</taxon>
        <taxon>Hyphomicrobiales</taxon>
        <taxon>Nitrobacteraceae</taxon>
        <taxon>Bradyrhizobium</taxon>
    </lineage>
</organism>
<dbReference type="InterPro" id="IPR034074">
    <property type="entry name" value="Y4bN_pept_dom"/>
</dbReference>
<feature type="region of interest" description="Disordered" evidence="1">
    <location>
        <begin position="93"/>
        <end position="112"/>
    </location>
</feature>
<dbReference type="CDD" id="cd04847">
    <property type="entry name" value="Peptidases_S8_Subtilisin_like_2"/>
    <property type="match status" value="1"/>
</dbReference>
<dbReference type="AlphaFoldDB" id="A0A1H1YJ05"/>